<dbReference type="InterPro" id="IPR038305">
    <property type="entry name" value="HeLo_sf"/>
</dbReference>
<dbReference type="Gene3D" id="1.20.120.1020">
    <property type="entry name" value="Prion-inhibition and propagation, HeLo domain"/>
    <property type="match status" value="1"/>
</dbReference>
<comment type="caution">
    <text evidence="3">The sequence shown here is derived from an EMBL/GenBank/DDBJ whole genome shotgun (WGS) entry which is preliminary data.</text>
</comment>
<evidence type="ECO:0000313" key="4">
    <source>
        <dbReference type="Proteomes" id="UP000286045"/>
    </source>
</evidence>
<protein>
    <recommendedName>
        <fullName evidence="2">Prion-inhibition and propagation HeLo domain-containing protein</fullName>
    </recommendedName>
</protein>
<feature type="region of interest" description="Disordered" evidence="1">
    <location>
        <begin position="178"/>
        <end position="214"/>
    </location>
</feature>
<sequence length="643" mass="71805">MADPLTITKVSLAGVSFLAKAVDGCIAAYNAYKISAAFGEDWVAAHRRYTIQQTKLKTLSKVPISWFADNLQNEQDEVTIAVKLQLAEIESHFIRCRDIIKKYHDIEKKLQEKKEADEKAVVLDPPKQPTKAYEPRKTNLLRKMLPSWKLASKSGKAKKARGSIGGASATASVMTESTVVVSTRSDDKSISQPPSLQQNEAHPEQTEYPTVDEETESAPGFVIEELQKAGTDAQERQHALGFYNALRWVDHDRENFYKELENIEDGNRELESLLKLKSDVDPLLVLGDVDDAELDRRMLNAKHIQTGARRLHAALVRANTPGAERRGGVHFSMQVHEEPDKLAFDLLESSGDLPINIGDCWVFAMHCHATGRVETSSILLYAKTNMRPSEHGSDAVTHAALPGIYEKLATFEADRHDEYELLGQVKASDTVEDSHLLVAHTLSKWESPRSLNTVLAEDHYVQSSVTNKLQLARLMIVGFLYMKEVLATTEKCPRPDEILFYSLVTDRVAGSNEVENEILNPFLSIGFGQKKQGTGRPVGATSGLKKRLVNPLAELSLVLFQVASGMTLDYGTGDMGFREAVKQARLNMHKVDQQGGGPLVTEVVQLCLDQSTGENLFKPIDEGDERVMERLRMWYQRKEEKLR</sequence>
<feature type="domain" description="Prion-inhibition and propagation HeLo" evidence="2">
    <location>
        <begin position="14"/>
        <end position="275"/>
    </location>
</feature>
<feature type="compositionally biased region" description="Polar residues" evidence="1">
    <location>
        <begin position="190"/>
        <end position="200"/>
    </location>
</feature>
<evidence type="ECO:0000259" key="2">
    <source>
        <dbReference type="Pfam" id="PF14479"/>
    </source>
</evidence>
<dbReference type="Pfam" id="PF14479">
    <property type="entry name" value="HeLo"/>
    <property type="match status" value="1"/>
</dbReference>
<name>A0A439DDW2_9PEZI</name>
<keyword evidence="4" id="KW-1185">Reference proteome</keyword>
<dbReference type="Proteomes" id="UP000286045">
    <property type="component" value="Unassembled WGS sequence"/>
</dbReference>
<dbReference type="EMBL" id="RYZI01000046">
    <property type="protein sequence ID" value="RWA12607.1"/>
    <property type="molecule type" value="Genomic_DNA"/>
</dbReference>
<gene>
    <name evidence="3" type="ORF">EKO27_g2495</name>
</gene>
<accession>A0A439DDW2</accession>
<dbReference type="AlphaFoldDB" id="A0A439DDW2"/>
<organism evidence="3 4">
    <name type="scientific">Xylaria grammica</name>
    <dbReference type="NCBI Taxonomy" id="363999"/>
    <lineage>
        <taxon>Eukaryota</taxon>
        <taxon>Fungi</taxon>
        <taxon>Dikarya</taxon>
        <taxon>Ascomycota</taxon>
        <taxon>Pezizomycotina</taxon>
        <taxon>Sordariomycetes</taxon>
        <taxon>Xylariomycetidae</taxon>
        <taxon>Xylariales</taxon>
        <taxon>Xylariaceae</taxon>
        <taxon>Xylaria</taxon>
    </lineage>
</organism>
<reference evidence="3 4" key="1">
    <citation type="submission" date="2018-12" db="EMBL/GenBank/DDBJ databases">
        <title>Draft genome sequence of Xylaria grammica IHI A82.</title>
        <authorList>
            <person name="Buettner E."/>
            <person name="Kellner H."/>
        </authorList>
    </citation>
    <scope>NUCLEOTIDE SEQUENCE [LARGE SCALE GENOMIC DNA]</scope>
    <source>
        <strain evidence="3 4">IHI A82</strain>
    </source>
</reference>
<dbReference type="InterPro" id="IPR029498">
    <property type="entry name" value="HeLo_dom"/>
</dbReference>
<proteinExistence type="predicted"/>
<evidence type="ECO:0000313" key="3">
    <source>
        <dbReference type="EMBL" id="RWA12607.1"/>
    </source>
</evidence>
<evidence type="ECO:0000256" key="1">
    <source>
        <dbReference type="SAM" id="MobiDB-lite"/>
    </source>
</evidence>